<evidence type="ECO:0000313" key="4">
    <source>
        <dbReference type="Proteomes" id="UP000253318"/>
    </source>
</evidence>
<dbReference type="InterPro" id="IPR001031">
    <property type="entry name" value="Thioesterase"/>
</dbReference>
<dbReference type="Proteomes" id="UP000253318">
    <property type="component" value="Unassembled WGS sequence"/>
</dbReference>
<dbReference type="AlphaFoldDB" id="A0A368SZQ8"/>
<comment type="caution">
    <text evidence="3">The sequence shown here is derived from an EMBL/GenBank/DDBJ whole genome shotgun (WGS) entry which is preliminary data.</text>
</comment>
<dbReference type="PANTHER" id="PTHR11487">
    <property type="entry name" value="THIOESTERASE"/>
    <property type="match status" value="1"/>
</dbReference>
<reference evidence="3 4" key="1">
    <citation type="submission" date="2018-04" db="EMBL/GenBank/DDBJ databases">
        <title>Novel actinobacteria from marine sediment.</title>
        <authorList>
            <person name="Ng Z.Y."/>
            <person name="Tan G.Y.A."/>
        </authorList>
    </citation>
    <scope>NUCLEOTIDE SEQUENCE [LARGE SCALE GENOMIC DNA]</scope>
    <source>
        <strain evidence="3 4">TPS81</strain>
    </source>
</reference>
<dbReference type="Pfam" id="PF00975">
    <property type="entry name" value="Thioesterase"/>
    <property type="match status" value="1"/>
</dbReference>
<feature type="domain" description="Thioesterase" evidence="2">
    <location>
        <begin position="27"/>
        <end position="120"/>
    </location>
</feature>
<feature type="non-terminal residue" evidence="3">
    <location>
        <position position="129"/>
    </location>
</feature>
<sequence length="129" mass="13653">MPAAGYASPWIRRFHRVSDSGDTSRVHLVCFPHAGGPATYYTPMSTNLAALAPFVDVVALQYPGRQDRLAEPPVADLADLADLVTAELLPLAAGPLPLALFGHSMGAELAFETARRLERAVSNASSAPI</sequence>
<dbReference type="RefSeq" id="WP_147280524.1">
    <property type="nucleotide sequence ID" value="NZ_QEIN01000247.1"/>
</dbReference>
<organism evidence="3 4">
    <name type="scientific">Marinitenerispora sediminis</name>
    <dbReference type="NCBI Taxonomy" id="1931232"/>
    <lineage>
        <taxon>Bacteria</taxon>
        <taxon>Bacillati</taxon>
        <taxon>Actinomycetota</taxon>
        <taxon>Actinomycetes</taxon>
        <taxon>Streptosporangiales</taxon>
        <taxon>Nocardiopsidaceae</taxon>
        <taxon>Marinitenerispora</taxon>
    </lineage>
</organism>
<name>A0A368SZQ8_9ACTN</name>
<evidence type="ECO:0000259" key="2">
    <source>
        <dbReference type="Pfam" id="PF00975"/>
    </source>
</evidence>
<dbReference type="EMBL" id="QEIN01000247">
    <property type="protein sequence ID" value="RCV51556.1"/>
    <property type="molecule type" value="Genomic_DNA"/>
</dbReference>
<evidence type="ECO:0000256" key="1">
    <source>
        <dbReference type="ARBA" id="ARBA00007169"/>
    </source>
</evidence>
<protein>
    <recommendedName>
        <fullName evidence="2">Thioesterase domain-containing protein</fullName>
    </recommendedName>
</protein>
<dbReference type="PANTHER" id="PTHR11487:SF0">
    <property type="entry name" value="S-ACYL FATTY ACID SYNTHASE THIOESTERASE, MEDIUM CHAIN"/>
    <property type="match status" value="1"/>
</dbReference>
<dbReference type="InterPro" id="IPR012223">
    <property type="entry name" value="TEII"/>
</dbReference>
<dbReference type="OrthoDB" id="8480037at2"/>
<dbReference type="Gene3D" id="3.40.50.1820">
    <property type="entry name" value="alpha/beta hydrolase"/>
    <property type="match status" value="1"/>
</dbReference>
<dbReference type="InterPro" id="IPR029058">
    <property type="entry name" value="AB_hydrolase_fold"/>
</dbReference>
<keyword evidence="4" id="KW-1185">Reference proteome</keyword>
<accession>A0A368SZQ8</accession>
<gene>
    <name evidence="3" type="ORF">DEF24_23075</name>
</gene>
<comment type="similarity">
    <text evidence="1">Belongs to the thioesterase family.</text>
</comment>
<dbReference type="GO" id="GO:0008610">
    <property type="term" value="P:lipid biosynthetic process"/>
    <property type="evidence" value="ECO:0007669"/>
    <property type="project" value="TreeGrafter"/>
</dbReference>
<evidence type="ECO:0000313" key="3">
    <source>
        <dbReference type="EMBL" id="RCV51556.1"/>
    </source>
</evidence>
<proteinExistence type="inferred from homology"/>
<dbReference type="SUPFAM" id="SSF53474">
    <property type="entry name" value="alpha/beta-Hydrolases"/>
    <property type="match status" value="1"/>
</dbReference>